<sequence>MSASTMALPPQGILDSWSAAPAIAGLTPAESELLLIRMLERVAAAFGAALGEADVPELSRLPDIDHLLNKISREKVARLLRQECARLTPTNERCHERVGSWIDLGYFLFAGR</sequence>
<comment type="caution">
    <text evidence="1">The sequence shown here is derived from an EMBL/GenBank/DDBJ whole genome shotgun (WGS) entry which is preliminary data.</text>
</comment>
<gene>
    <name evidence="1" type="ORF">GTP44_10385</name>
</gene>
<dbReference type="EMBL" id="WWCP01000009">
    <property type="protein sequence ID" value="MYM82358.1"/>
    <property type="molecule type" value="Genomic_DNA"/>
</dbReference>
<name>A0A6L8MQB1_9BURK</name>
<organism evidence="1 2">
    <name type="scientific">Duganella lactea</name>
    <dbReference type="NCBI Taxonomy" id="2692173"/>
    <lineage>
        <taxon>Bacteria</taxon>
        <taxon>Pseudomonadati</taxon>
        <taxon>Pseudomonadota</taxon>
        <taxon>Betaproteobacteria</taxon>
        <taxon>Burkholderiales</taxon>
        <taxon>Oxalobacteraceae</taxon>
        <taxon>Telluria group</taxon>
        <taxon>Duganella</taxon>
    </lineage>
</organism>
<dbReference type="AlphaFoldDB" id="A0A6L8MQB1"/>
<evidence type="ECO:0000313" key="2">
    <source>
        <dbReference type="Proteomes" id="UP000474565"/>
    </source>
</evidence>
<reference evidence="1 2" key="1">
    <citation type="submission" date="2019-12" db="EMBL/GenBank/DDBJ databases">
        <title>Novel species isolated from a subtropical stream in China.</title>
        <authorList>
            <person name="Lu H."/>
        </authorList>
    </citation>
    <scope>NUCLEOTIDE SEQUENCE [LARGE SCALE GENOMIC DNA]</scope>
    <source>
        <strain evidence="1 2">FT50W</strain>
    </source>
</reference>
<dbReference type="Proteomes" id="UP000474565">
    <property type="component" value="Unassembled WGS sequence"/>
</dbReference>
<accession>A0A6L8MQB1</accession>
<proteinExistence type="predicted"/>
<protein>
    <submittedName>
        <fullName evidence="1">Uncharacterized protein</fullName>
    </submittedName>
</protein>
<evidence type="ECO:0000313" key="1">
    <source>
        <dbReference type="EMBL" id="MYM82358.1"/>
    </source>
</evidence>